<sequence length="317" mass="36125">MKDWWQATFPKGRQNLVITDAHGYPVQIAYGEKGRGKPLILLHGMGSWSYNWRHMIAPLSKHFRVICFDAKGFGFSEKPLSRREHNGHQVIEFQRIIQALCDEPAVIVAESLGGLVALALAEEYPELIGRLVVVNVPIFTEHLPHWSMWLLAQTPLEIMQTIDSLRLVNLFAPLFREIMATERRAVLFDPSILTQEDIYWITYPFLELPGTIAKVAEELQIAAREIENWQANKPNMLTKIQNKLNKIQCPTLVLWGEQDSWFPASHGEKLHQHIPNSKFQILSNCCHDASTGASEVLNTAILEFLQDTGFYSNRQGS</sequence>
<keyword evidence="2" id="KW-0378">Hydrolase</keyword>
<evidence type="ECO:0000313" key="3">
    <source>
        <dbReference type="Proteomes" id="UP000622533"/>
    </source>
</evidence>
<dbReference type="PANTHER" id="PTHR43689">
    <property type="entry name" value="HYDROLASE"/>
    <property type="match status" value="1"/>
</dbReference>
<proteinExistence type="predicted"/>
<dbReference type="PRINTS" id="PR00111">
    <property type="entry name" value="ABHYDROLASE"/>
</dbReference>
<feature type="domain" description="AB hydrolase-1" evidence="1">
    <location>
        <begin position="37"/>
        <end position="289"/>
    </location>
</feature>
<name>A0A8J6ZMP7_DESMC</name>
<dbReference type="GO" id="GO:0016787">
    <property type="term" value="F:hydrolase activity"/>
    <property type="evidence" value="ECO:0007669"/>
    <property type="project" value="UniProtKB-KW"/>
</dbReference>
<dbReference type="PANTHER" id="PTHR43689:SF8">
    <property type="entry name" value="ALPHA_BETA-HYDROLASES SUPERFAMILY PROTEIN"/>
    <property type="match status" value="1"/>
</dbReference>
<dbReference type="Pfam" id="PF00561">
    <property type="entry name" value="Abhydrolase_1"/>
    <property type="match status" value="1"/>
</dbReference>
<evidence type="ECO:0000313" key="2">
    <source>
        <dbReference type="EMBL" id="MBE9024159.1"/>
    </source>
</evidence>
<organism evidence="2 3">
    <name type="scientific">Desmonostoc muscorum LEGE 12446</name>
    <dbReference type="NCBI Taxonomy" id="1828758"/>
    <lineage>
        <taxon>Bacteria</taxon>
        <taxon>Bacillati</taxon>
        <taxon>Cyanobacteriota</taxon>
        <taxon>Cyanophyceae</taxon>
        <taxon>Nostocales</taxon>
        <taxon>Nostocaceae</taxon>
        <taxon>Desmonostoc</taxon>
    </lineage>
</organism>
<dbReference type="AlphaFoldDB" id="A0A8J6ZMP7"/>
<dbReference type="SUPFAM" id="SSF53474">
    <property type="entry name" value="alpha/beta-Hydrolases"/>
    <property type="match status" value="1"/>
</dbReference>
<dbReference type="InterPro" id="IPR000073">
    <property type="entry name" value="AB_hydrolase_1"/>
</dbReference>
<dbReference type="InterPro" id="IPR029058">
    <property type="entry name" value="AB_hydrolase_fold"/>
</dbReference>
<evidence type="ECO:0000259" key="1">
    <source>
        <dbReference type="Pfam" id="PF00561"/>
    </source>
</evidence>
<dbReference type="Proteomes" id="UP000622533">
    <property type="component" value="Unassembled WGS sequence"/>
</dbReference>
<keyword evidence="3" id="KW-1185">Reference proteome</keyword>
<reference evidence="2" key="1">
    <citation type="submission" date="2020-10" db="EMBL/GenBank/DDBJ databases">
        <authorList>
            <person name="Castelo-Branco R."/>
            <person name="Eusebio N."/>
            <person name="Adriana R."/>
            <person name="Vieira A."/>
            <person name="Brugerolle De Fraissinette N."/>
            <person name="Rezende De Castro R."/>
            <person name="Schneider M.P."/>
            <person name="Vasconcelos V."/>
            <person name="Leao P.N."/>
        </authorList>
    </citation>
    <scope>NUCLEOTIDE SEQUENCE</scope>
    <source>
        <strain evidence="2">LEGE 12446</strain>
    </source>
</reference>
<accession>A0A8J6ZMP7</accession>
<protein>
    <submittedName>
        <fullName evidence="2">Alpha/beta hydrolase</fullName>
    </submittedName>
</protein>
<dbReference type="RefSeq" id="WP_193918294.1">
    <property type="nucleotide sequence ID" value="NZ_JADEXS020000001.1"/>
</dbReference>
<dbReference type="Gene3D" id="3.40.50.1820">
    <property type="entry name" value="alpha/beta hydrolase"/>
    <property type="match status" value="1"/>
</dbReference>
<gene>
    <name evidence="2" type="ORF">IQ276_17515</name>
</gene>
<comment type="caution">
    <text evidence="2">The sequence shown here is derived from an EMBL/GenBank/DDBJ whole genome shotgun (WGS) entry which is preliminary data.</text>
</comment>
<dbReference type="EMBL" id="JADEXS010000234">
    <property type="protein sequence ID" value="MBE9024159.1"/>
    <property type="molecule type" value="Genomic_DNA"/>
</dbReference>